<reference evidence="3" key="1">
    <citation type="submission" date="2011-08" db="EMBL/GenBank/DDBJ databases">
        <authorList>
            <person name="Rombauts S."/>
        </authorList>
    </citation>
    <scope>NUCLEOTIDE SEQUENCE</scope>
    <source>
        <strain evidence="3">London</strain>
    </source>
</reference>
<feature type="region of interest" description="Disordered" evidence="1">
    <location>
        <begin position="1"/>
        <end position="20"/>
    </location>
</feature>
<dbReference type="InterPro" id="IPR032675">
    <property type="entry name" value="LRR_dom_sf"/>
</dbReference>
<dbReference type="Gene3D" id="3.80.10.10">
    <property type="entry name" value="Ribonuclease Inhibitor"/>
    <property type="match status" value="1"/>
</dbReference>
<dbReference type="SUPFAM" id="SSF52047">
    <property type="entry name" value="RNI-like"/>
    <property type="match status" value="1"/>
</dbReference>
<gene>
    <name evidence="2" type="primary">107361641</name>
</gene>
<proteinExistence type="predicted"/>
<evidence type="ECO:0008006" key="4">
    <source>
        <dbReference type="Google" id="ProtNLM"/>
    </source>
</evidence>
<dbReference type="Proteomes" id="UP000015104">
    <property type="component" value="Unassembled WGS sequence"/>
</dbReference>
<dbReference type="InterPro" id="IPR050648">
    <property type="entry name" value="F-box_LRR-repeat"/>
</dbReference>
<evidence type="ECO:0000313" key="2">
    <source>
        <dbReference type="EnsemblMetazoa" id="tetur07g05410.1"/>
    </source>
</evidence>
<dbReference type="EMBL" id="CAEY01001892">
    <property type="status" value="NOT_ANNOTATED_CDS"/>
    <property type="molecule type" value="Genomic_DNA"/>
</dbReference>
<evidence type="ECO:0000313" key="3">
    <source>
        <dbReference type="Proteomes" id="UP000015104"/>
    </source>
</evidence>
<evidence type="ECO:0000256" key="1">
    <source>
        <dbReference type="SAM" id="MobiDB-lite"/>
    </source>
</evidence>
<dbReference type="AlphaFoldDB" id="T1K9L9"/>
<keyword evidence="3" id="KW-1185">Reference proteome</keyword>
<dbReference type="STRING" id="32264.T1K9L9"/>
<sequence>MSKIKRSCSSDLENNPPKDSRVNHIKNLRCRDLITDLNINETKLNLASENLHVSRLTPAMFTAILNSGQHLKYLQFESVSDDFCDAFPLEPDNYFKDHNLIVKLIELKILICPHNIKESVLSILLAHCPSLETLVICFAPEGHANRGITGKCFQYLGNNIKHLIFGNLNINQTTIHNLLNSNGRSVQEIEILFPIVDQTFARVFELTNLRKLTFKACKTDFMQIRNLSKLTNLESLQVERLDFCNDTLEDLFTPVFENCNKLKEFKVSGVFKWYSNELLEIIAKNNLKLTHLHIYPNMFKKRLNPINKIEISKSIGALTSMVNIQSLALPYSDLDDQHLQSLLLNCPSLTTIDLSYCKKITSTECIISAAEKNPDRNYQMYLFETKIQSIPVLPGNLKLCICDLRQFDLLPLIIQSFYDLI</sequence>
<dbReference type="HOGENOM" id="CLU_652712_0_0_1"/>
<dbReference type="PANTHER" id="PTHR13382">
    <property type="entry name" value="MITOCHONDRIAL ATP SYNTHASE COUPLING FACTOR B"/>
    <property type="match status" value="1"/>
</dbReference>
<accession>T1K9L9</accession>
<reference evidence="2" key="2">
    <citation type="submission" date="2015-06" db="UniProtKB">
        <authorList>
            <consortium name="EnsemblMetazoa"/>
        </authorList>
    </citation>
    <scope>IDENTIFICATION</scope>
</reference>
<dbReference type="EnsemblMetazoa" id="tetur07g05410.1">
    <property type="protein sequence ID" value="tetur07g05410.1"/>
    <property type="gene ID" value="tetur07g05410"/>
</dbReference>
<organism evidence="2 3">
    <name type="scientific">Tetranychus urticae</name>
    <name type="common">Two-spotted spider mite</name>
    <dbReference type="NCBI Taxonomy" id="32264"/>
    <lineage>
        <taxon>Eukaryota</taxon>
        <taxon>Metazoa</taxon>
        <taxon>Ecdysozoa</taxon>
        <taxon>Arthropoda</taxon>
        <taxon>Chelicerata</taxon>
        <taxon>Arachnida</taxon>
        <taxon>Acari</taxon>
        <taxon>Acariformes</taxon>
        <taxon>Trombidiformes</taxon>
        <taxon>Prostigmata</taxon>
        <taxon>Eleutherengona</taxon>
        <taxon>Raphignathae</taxon>
        <taxon>Tetranychoidea</taxon>
        <taxon>Tetranychidae</taxon>
        <taxon>Tetranychus</taxon>
    </lineage>
</organism>
<dbReference type="GO" id="GO:0005737">
    <property type="term" value="C:cytoplasm"/>
    <property type="evidence" value="ECO:0007669"/>
    <property type="project" value="TreeGrafter"/>
</dbReference>
<name>T1K9L9_TETUR</name>
<protein>
    <recommendedName>
        <fullName evidence="4">F-box domain-containing protein</fullName>
    </recommendedName>
</protein>